<gene>
    <name evidence="2" type="ORF">J7I42_14165</name>
</gene>
<reference evidence="2 3" key="1">
    <citation type="submission" date="2021-03" db="EMBL/GenBank/DDBJ databases">
        <title>Assistant Professor.</title>
        <authorList>
            <person name="Huq M.A."/>
        </authorList>
    </citation>
    <scope>NUCLEOTIDE SEQUENCE [LARGE SCALE GENOMIC DNA]</scope>
    <source>
        <strain evidence="2 3">MAH-29</strain>
    </source>
</reference>
<evidence type="ECO:0000313" key="3">
    <source>
        <dbReference type="Proteomes" id="UP000677244"/>
    </source>
</evidence>
<proteinExistence type="predicted"/>
<accession>A0ABS3YU25</accession>
<sequence length="207" mass="23764">MKLVITLLLVAFCFTSFAQTDPIVRNAVFKSFEEFKSNTPSIHPINLFLEQTGEDKYLLSYQDSAGNMKEYKESLWGFSDNENVYIKYNKHYARFMAIGKISVFKFFQESETKWSTSSSTTVVSTPVGTTITHNAPTPFRYKTKEKGEVSYILDMNTGKITTLKASAVKKLISNDAELSAEYNQLGEYNQERDKLAFLRKYNERNPM</sequence>
<keyword evidence="3" id="KW-1185">Reference proteome</keyword>
<protein>
    <submittedName>
        <fullName evidence="2">Uncharacterized protein</fullName>
    </submittedName>
</protein>
<name>A0ABS3YU25_9BACT</name>
<evidence type="ECO:0000256" key="1">
    <source>
        <dbReference type="SAM" id="SignalP"/>
    </source>
</evidence>
<feature type="signal peptide" evidence="1">
    <location>
        <begin position="1"/>
        <end position="18"/>
    </location>
</feature>
<keyword evidence="1" id="KW-0732">Signal</keyword>
<comment type="caution">
    <text evidence="2">The sequence shown here is derived from an EMBL/GenBank/DDBJ whole genome shotgun (WGS) entry which is preliminary data.</text>
</comment>
<dbReference type="EMBL" id="JAGHKO010000003">
    <property type="protein sequence ID" value="MBO9201422.1"/>
    <property type="molecule type" value="Genomic_DNA"/>
</dbReference>
<dbReference type="Proteomes" id="UP000677244">
    <property type="component" value="Unassembled WGS sequence"/>
</dbReference>
<organism evidence="2 3">
    <name type="scientific">Niastella soli</name>
    <dbReference type="NCBI Taxonomy" id="2821487"/>
    <lineage>
        <taxon>Bacteria</taxon>
        <taxon>Pseudomonadati</taxon>
        <taxon>Bacteroidota</taxon>
        <taxon>Chitinophagia</taxon>
        <taxon>Chitinophagales</taxon>
        <taxon>Chitinophagaceae</taxon>
        <taxon>Niastella</taxon>
    </lineage>
</organism>
<dbReference type="RefSeq" id="WP_209139481.1">
    <property type="nucleotide sequence ID" value="NZ_JAGHKO010000003.1"/>
</dbReference>
<evidence type="ECO:0000313" key="2">
    <source>
        <dbReference type="EMBL" id="MBO9201422.1"/>
    </source>
</evidence>
<feature type="chain" id="PRO_5047015473" evidence="1">
    <location>
        <begin position="19"/>
        <end position="207"/>
    </location>
</feature>